<dbReference type="InterPro" id="IPR019888">
    <property type="entry name" value="Tscrpt_reg_AsnC-like"/>
</dbReference>
<dbReference type="Gene3D" id="3.30.70.920">
    <property type="match status" value="1"/>
</dbReference>
<dbReference type="PRINTS" id="PR00033">
    <property type="entry name" value="HTHASNC"/>
</dbReference>
<organism evidence="5 6">
    <name type="scientific">Shimia sagamensis</name>
    <dbReference type="NCBI Taxonomy" id="1566352"/>
    <lineage>
        <taxon>Bacteria</taxon>
        <taxon>Pseudomonadati</taxon>
        <taxon>Pseudomonadota</taxon>
        <taxon>Alphaproteobacteria</taxon>
        <taxon>Rhodobacterales</taxon>
        <taxon>Roseobacteraceae</taxon>
    </lineage>
</organism>
<dbReference type="InterPro" id="IPR036390">
    <property type="entry name" value="WH_DNA-bd_sf"/>
</dbReference>
<keyword evidence="1" id="KW-0805">Transcription regulation</keyword>
<evidence type="ECO:0000313" key="6">
    <source>
        <dbReference type="Proteomes" id="UP001157961"/>
    </source>
</evidence>
<evidence type="ECO:0000313" key="5">
    <source>
        <dbReference type="EMBL" id="SMP24038.1"/>
    </source>
</evidence>
<keyword evidence="2" id="KW-0238">DNA-binding</keyword>
<dbReference type="Gene3D" id="1.10.10.10">
    <property type="entry name" value="Winged helix-like DNA-binding domain superfamily/Winged helix DNA-binding domain"/>
    <property type="match status" value="1"/>
</dbReference>
<evidence type="ECO:0000256" key="1">
    <source>
        <dbReference type="ARBA" id="ARBA00023015"/>
    </source>
</evidence>
<evidence type="ECO:0000259" key="4">
    <source>
        <dbReference type="PROSITE" id="PS50956"/>
    </source>
</evidence>
<sequence>MTLKDTQGLDAIDRKLLGLLSEDAEQSYATLGDKVGLSPPAVHERVKRYKASGRISGVTAQLDPMMTGKPFLAFLHVDTTGWGKSTAMMELRDLPELEEIHSVTGDTCMLLKVRMQDSKAMEALLKRLYDMPDVVSTKTYVALSTYLERPVQAGITEF</sequence>
<dbReference type="RefSeq" id="WP_283426412.1">
    <property type="nucleotide sequence ID" value="NZ_FXTY01000004.1"/>
</dbReference>
<keyword evidence="6" id="KW-1185">Reference proteome</keyword>
<evidence type="ECO:0000256" key="3">
    <source>
        <dbReference type="ARBA" id="ARBA00023163"/>
    </source>
</evidence>
<dbReference type="Proteomes" id="UP001157961">
    <property type="component" value="Unassembled WGS sequence"/>
</dbReference>
<dbReference type="PANTHER" id="PTHR30154:SF53">
    <property type="entry name" value="HTH-TYPE TRANSCRIPTIONAL REGULATOR LRPC"/>
    <property type="match status" value="1"/>
</dbReference>
<dbReference type="SUPFAM" id="SSF46785">
    <property type="entry name" value="Winged helix' DNA-binding domain"/>
    <property type="match status" value="1"/>
</dbReference>
<proteinExistence type="predicted"/>
<comment type="caution">
    <text evidence="5">The sequence shown here is derived from an EMBL/GenBank/DDBJ whole genome shotgun (WGS) entry which is preliminary data.</text>
</comment>
<name>A0ABY1P2J5_9RHOB</name>
<feature type="domain" description="HTH asnC-type" evidence="4">
    <location>
        <begin position="9"/>
        <end position="70"/>
    </location>
</feature>
<dbReference type="Pfam" id="PF01037">
    <property type="entry name" value="AsnC_trans_reg"/>
    <property type="match status" value="1"/>
</dbReference>
<dbReference type="Pfam" id="PF13404">
    <property type="entry name" value="HTH_AsnC-type"/>
    <property type="match status" value="1"/>
</dbReference>
<gene>
    <name evidence="5" type="ORF">SAMN06265373_104472</name>
</gene>
<dbReference type="PANTHER" id="PTHR30154">
    <property type="entry name" value="LEUCINE-RESPONSIVE REGULATORY PROTEIN"/>
    <property type="match status" value="1"/>
</dbReference>
<dbReference type="SUPFAM" id="SSF54909">
    <property type="entry name" value="Dimeric alpha+beta barrel"/>
    <property type="match status" value="1"/>
</dbReference>
<evidence type="ECO:0000256" key="2">
    <source>
        <dbReference type="ARBA" id="ARBA00023125"/>
    </source>
</evidence>
<dbReference type="PROSITE" id="PS50956">
    <property type="entry name" value="HTH_ASNC_2"/>
    <property type="match status" value="1"/>
</dbReference>
<dbReference type="InterPro" id="IPR000485">
    <property type="entry name" value="AsnC-type_HTH_dom"/>
</dbReference>
<dbReference type="EMBL" id="FXTY01000004">
    <property type="protein sequence ID" value="SMP24038.1"/>
    <property type="molecule type" value="Genomic_DNA"/>
</dbReference>
<dbReference type="InterPro" id="IPR011008">
    <property type="entry name" value="Dimeric_a/b-barrel"/>
</dbReference>
<reference evidence="5 6" key="1">
    <citation type="submission" date="2017-05" db="EMBL/GenBank/DDBJ databases">
        <authorList>
            <person name="Varghese N."/>
            <person name="Submissions S."/>
        </authorList>
    </citation>
    <scope>NUCLEOTIDE SEQUENCE [LARGE SCALE GENOMIC DNA]</scope>
    <source>
        <strain evidence="5 6">DSM 29734</strain>
    </source>
</reference>
<dbReference type="SMART" id="SM00344">
    <property type="entry name" value="HTH_ASNC"/>
    <property type="match status" value="1"/>
</dbReference>
<dbReference type="InterPro" id="IPR036388">
    <property type="entry name" value="WH-like_DNA-bd_sf"/>
</dbReference>
<keyword evidence="3" id="KW-0804">Transcription</keyword>
<dbReference type="InterPro" id="IPR019887">
    <property type="entry name" value="Tscrpt_reg_AsnC/Lrp_C"/>
</dbReference>
<accession>A0ABY1P2J5</accession>
<protein>
    <submittedName>
        <fullName evidence="5">Transcriptional regulator, AsnC family</fullName>
    </submittedName>
</protein>